<evidence type="ECO:0000256" key="1">
    <source>
        <dbReference type="SAM" id="Phobius"/>
    </source>
</evidence>
<dbReference type="AlphaFoldDB" id="A0A1V9YW50"/>
<feature type="transmembrane region" description="Helical" evidence="1">
    <location>
        <begin position="392"/>
        <end position="416"/>
    </location>
</feature>
<keyword evidence="1" id="KW-1133">Transmembrane helix</keyword>
<dbReference type="OrthoDB" id="68193at2759"/>
<proteinExistence type="predicted"/>
<gene>
    <name evidence="2" type="ORF">ACHHYP_06049</name>
</gene>
<accession>A0A1V9YW50</accession>
<reference evidence="2 3" key="1">
    <citation type="journal article" date="2014" name="Genome Biol. Evol.">
        <title>The secreted proteins of Achlya hypogyna and Thraustotheca clavata identify the ancestral oomycete secretome and reveal gene acquisitions by horizontal gene transfer.</title>
        <authorList>
            <person name="Misner I."/>
            <person name="Blouin N."/>
            <person name="Leonard G."/>
            <person name="Richards T.A."/>
            <person name="Lane C.E."/>
        </authorList>
    </citation>
    <scope>NUCLEOTIDE SEQUENCE [LARGE SCALE GENOMIC DNA]</scope>
    <source>
        <strain evidence="2 3">ATCC 48635</strain>
    </source>
</reference>
<keyword evidence="3" id="KW-1185">Reference proteome</keyword>
<comment type="caution">
    <text evidence="2">The sequence shown here is derived from an EMBL/GenBank/DDBJ whole genome shotgun (WGS) entry which is preliminary data.</text>
</comment>
<feature type="transmembrane region" description="Helical" evidence="1">
    <location>
        <begin position="46"/>
        <end position="71"/>
    </location>
</feature>
<evidence type="ECO:0000313" key="2">
    <source>
        <dbReference type="EMBL" id="OQR89780.1"/>
    </source>
</evidence>
<dbReference type="Proteomes" id="UP000243579">
    <property type="component" value="Unassembled WGS sequence"/>
</dbReference>
<name>A0A1V9YW50_ACHHY</name>
<sequence length="646" mass="70043">MWIRGVFSTYLTTHLATDESTNRTDAGHAKPGASDKLKDKTARRRMWYRIFSNLLAALLICLSLLMLGIVVGQGTFHREVVQYHGQDESSYWNTFGTTCRLAADGFVPRTCAPEEVNITETAAPWEAFGRALATALAVPPGTAYFVSTCWMGATPEIGWASFQVVVGYDYFPQCNPKNGSQLVAGIAMLETASRPEYPLGAYLLTAYSDATMKTIKSYTGSDGVVNPLVDGVQHTLITPNGTILADPTGMNSVITSVPLGSRYKITSYNIGQILDMSPYTSSLAGWCTGRDSKLSVLTGWLVGHTVLNGDELLGLQILFSSLSIFLFAGDIFMTIEGLNGVLHGKPVLTYDVLSGLERRKLLMLFITLNSMPSILYVDVARIYYGTDSGSKIWSIAITSLGIFSAFFGFLVIAIVQYIPVPPVWRYRLVPFSAPVFLYGSIALVMGTISGNMLTLNLQFNSGAFNLAFYARGEFWASGAYTADGAPTAIGQLLPQMWPAVIIALAVAVVYSSLAHVAGGRSLLVRTEWTASSGFLKACGLPKWISSMPLGQHHGIKIGNRTFCKPSTQVLFGYASVTPAASRQVLVADTAKEESDIELVSVYDLVWAVLGLRPHRFGTNDKNRFTAASGRLKASRKYSHTRGGAID</sequence>
<keyword evidence="1" id="KW-0472">Membrane</keyword>
<organism evidence="2 3">
    <name type="scientific">Achlya hypogyna</name>
    <name type="common">Oomycete</name>
    <name type="synonym">Protoachlya hypogyna</name>
    <dbReference type="NCBI Taxonomy" id="1202772"/>
    <lineage>
        <taxon>Eukaryota</taxon>
        <taxon>Sar</taxon>
        <taxon>Stramenopiles</taxon>
        <taxon>Oomycota</taxon>
        <taxon>Saprolegniomycetes</taxon>
        <taxon>Saprolegniales</taxon>
        <taxon>Achlyaceae</taxon>
        <taxon>Achlya</taxon>
    </lineage>
</organism>
<protein>
    <recommendedName>
        <fullName evidence="4">Transmembrane protein</fullName>
    </recommendedName>
</protein>
<dbReference type="EMBL" id="JNBR01000736">
    <property type="protein sequence ID" value="OQR89780.1"/>
    <property type="molecule type" value="Genomic_DNA"/>
</dbReference>
<keyword evidence="1" id="KW-0812">Transmembrane</keyword>
<feature type="transmembrane region" description="Helical" evidence="1">
    <location>
        <begin position="496"/>
        <end position="517"/>
    </location>
</feature>
<evidence type="ECO:0000313" key="3">
    <source>
        <dbReference type="Proteomes" id="UP000243579"/>
    </source>
</evidence>
<evidence type="ECO:0008006" key="4">
    <source>
        <dbReference type="Google" id="ProtNLM"/>
    </source>
</evidence>
<feature type="transmembrane region" description="Helical" evidence="1">
    <location>
        <begin position="313"/>
        <end position="335"/>
    </location>
</feature>
<feature type="transmembrane region" description="Helical" evidence="1">
    <location>
        <begin position="428"/>
        <end position="448"/>
    </location>
</feature>
<feature type="transmembrane region" description="Helical" evidence="1">
    <location>
        <begin position="361"/>
        <end position="380"/>
    </location>
</feature>